<feature type="chain" id="PRO_5007857117" description="Secreted protein" evidence="1">
    <location>
        <begin position="32"/>
        <end position="81"/>
    </location>
</feature>
<organism evidence="2 3">
    <name type="scientific">Calocera cornea HHB12733</name>
    <dbReference type="NCBI Taxonomy" id="1353952"/>
    <lineage>
        <taxon>Eukaryota</taxon>
        <taxon>Fungi</taxon>
        <taxon>Dikarya</taxon>
        <taxon>Basidiomycota</taxon>
        <taxon>Agaricomycotina</taxon>
        <taxon>Dacrymycetes</taxon>
        <taxon>Dacrymycetales</taxon>
        <taxon>Dacrymycetaceae</taxon>
        <taxon>Calocera</taxon>
    </lineage>
</organism>
<evidence type="ECO:0000313" key="2">
    <source>
        <dbReference type="EMBL" id="KZT54616.1"/>
    </source>
</evidence>
<proteinExistence type="predicted"/>
<protein>
    <recommendedName>
        <fullName evidence="4">Secreted protein</fullName>
    </recommendedName>
</protein>
<dbReference type="AlphaFoldDB" id="A0A165EDC7"/>
<dbReference type="Proteomes" id="UP000076842">
    <property type="component" value="Unassembled WGS sequence"/>
</dbReference>
<gene>
    <name evidence="2" type="ORF">CALCODRAFT_499550</name>
</gene>
<accession>A0A165EDC7</accession>
<feature type="signal peptide" evidence="1">
    <location>
        <begin position="1"/>
        <end position="31"/>
    </location>
</feature>
<evidence type="ECO:0000313" key="3">
    <source>
        <dbReference type="Proteomes" id="UP000076842"/>
    </source>
</evidence>
<sequence>MGDVSGRSAPTPPQAIASILLLLTMRAPTSCTRPDSTHYSSLVRSCQRTASLHLPFGRTYTFDPGTALVSDVRGPTVLGLL</sequence>
<dbReference type="EMBL" id="KV424010">
    <property type="protein sequence ID" value="KZT54616.1"/>
    <property type="molecule type" value="Genomic_DNA"/>
</dbReference>
<keyword evidence="1" id="KW-0732">Signal</keyword>
<reference evidence="2 3" key="1">
    <citation type="journal article" date="2016" name="Mol. Biol. Evol.">
        <title>Comparative Genomics of Early-Diverging Mushroom-Forming Fungi Provides Insights into the Origins of Lignocellulose Decay Capabilities.</title>
        <authorList>
            <person name="Nagy L.G."/>
            <person name="Riley R."/>
            <person name="Tritt A."/>
            <person name="Adam C."/>
            <person name="Daum C."/>
            <person name="Floudas D."/>
            <person name="Sun H."/>
            <person name="Yadav J.S."/>
            <person name="Pangilinan J."/>
            <person name="Larsson K.H."/>
            <person name="Matsuura K."/>
            <person name="Barry K."/>
            <person name="Labutti K."/>
            <person name="Kuo R."/>
            <person name="Ohm R.A."/>
            <person name="Bhattacharya S.S."/>
            <person name="Shirouzu T."/>
            <person name="Yoshinaga Y."/>
            <person name="Martin F.M."/>
            <person name="Grigoriev I.V."/>
            <person name="Hibbett D.S."/>
        </authorList>
    </citation>
    <scope>NUCLEOTIDE SEQUENCE [LARGE SCALE GENOMIC DNA]</scope>
    <source>
        <strain evidence="2 3">HHB12733</strain>
    </source>
</reference>
<dbReference type="InParanoid" id="A0A165EDC7"/>
<name>A0A165EDC7_9BASI</name>
<evidence type="ECO:0000256" key="1">
    <source>
        <dbReference type="SAM" id="SignalP"/>
    </source>
</evidence>
<keyword evidence="3" id="KW-1185">Reference proteome</keyword>
<evidence type="ECO:0008006" key="4">
    <source>
        <dbReference type="Google" id="ProtNLM"/>
    </source>
</evidence>